<evidence type="ECO:0000313" key="3">
    <source>
        <dbReference type="Proteomes" id="UP001500037"/>
    </source>
</evidence>
<gene>
    <name evidence="2" type="ORF">GCM10009665_71080</name>
</gene>
<protein>
    <recommendedName>
        <fullName evidence="1">Flavoprotein domain-containing protein</fullName>
    </recommendedName>
</protein>
<keyword evidence="3" id="KW-1185">Reference proteome</keyword>
<dbReference type="RefSeq" id="WP_344446346.1">
    <property type="nucleotide sequence ID" value="NZ_BAAALF010000234.1"/>
</dbReference>
<dbReference type="EMBL" id="BAAALF010000234">
    <property type="protein sequence ID" value="GAA1272961.1"/>
    <property type="molecule type" value="Genomic_DNA"/>
</dbReference>
<dbReference type="InterPro" id="IPR036551">
    <property type="entry name" value="Flavin_trans-like"/>
</dbReference>
<dbReference type="Pfam" id="PF02441">
    <property type="entry name" value="Flavoprotein"/>
    <property type="match status" value="1"/>
</dbReference>
<dbReference type="Proteomes" id="UP001500037">
    <property type="component" value="Unassembled WGS sequence"/>
</dbReference>
<comment type="caution">
    <text evidence="2">The sequence shown here is derived from an EMBL/GenBank/DDBJ whole genome shotgun (WGS) entry which is preliminary data.</text>
</comment>
<dbReference type="Gene3D" id="3.40.50.1950">
    <property type="entry name" value="Flavin prenyltransferase-like"/>
    <property type="match status" value="1"/>
</dbReference>
<name>A0ABP4HP52_9ACTN</name>
<dbReference type="SUPFAM" id="SSF52507">
    <property type="entry name" value="Homo-oligomeric flavin-containing Cys decarboxylases, HFCD"/>
    <property type="match status" value="1"/>
</dbReference>
<proteinExistence type="predicted"/>
<sequence length="209" mass="21919">MSAAPSPAHPPLDLPRGHLLLVGTGAFDVVKMPTWVMWLRVTFGWSVRVCLTASADALVSRRAVAAAAQAPVSGPDWETEQGRVPHQELAEWADLVVVLPATTNFVGKLAAGIADDLALTTVLNTTAPVVIGPSIPATALRRPAVRRNLRTLRDDGYLLVPRHLGLSVHEGRATEGWGSDLGPALECAAKALAATEAAATDDGTDDEEG</sequence>
<organism evidence="2 3">
    <name type="scientific">Kitasatospora nipponensis</name>
    <dbReference type="NCBI Taxonomy" id="258049"/>
    <lineage>
        <taxon>Bacteria</taxon>
        <taxon>Bacillati</taxon>
        <taxon>Actinomycetota</taxon>
        <taxon>Actinomycetes</taxon>
        <taxon>Kitasatosporales</taxon>
        <taxon>Streptomycetaceae</taxon>
        <taxon>Kitasatospora</taxon>
    </lineage>
</organism>
<reference evidence="3" key="1">
    <citation type="journal article" date="2019" name="Int. J. Syst. Evol. Microbiol.">
        <title>The Global Catalogue of Microorganisms (GCM) 10K type strain sequencing project: providing services to taxonomists for standard genome sequencing and annotation.</title>
        <authorList>
            <consortium name="The Broad Institute Genomics Platform"/>
            <consortium name="The Broad Institute Genome Sequencing Center for Infectious Disease"/>
            <person name="Wu L."/>
            <person name="Ma J."/>
        </authorList>
    </citation>
    <scope>NUCLEOTIDE SEQUENCE [LARGE SCALE GENOMIC DNA]</scope>
    <source>
        <strain evidence="3">JCM 13004</strain>
    </source>
</reference>
<accession>A0ABP4HP52</accession>
<evidence type="ECO:0000313" key="2">
    <source>
        <dbReference type="EMBL" id="GAA1272961.1"/>
    </source>
</evidence>
<dbReference type="PANTHER" id="PTHR14359">
    <property type="entry name" value="HOMO-OLIGOMERIC FLAVIN CONTAINING CYS DECARBOXYLASE FAMILY"/>
    <property type="match status" value="1"/>
</dbReference>
<evidence type="ECO:0000259" key="1">
    <source>
        <dbReference type="Pfam" id="PF02441"/>
    </source>
</evidence>
<dbReference type="InterPro" id="IPR003382">
    <property type="entry name" value="Flavoprotein"/>
</dbReference>
<dbReference type="PANTHER" id="PTHR14359:SF6">
    <property type="entry name" value="PHOSPHOPANTOTHENOYLCYSTEINE DECARBOXYLASE"/>
    <property type="match status" value="1"/>
</dbReference>
<feature type="domain" description="Flavoprotein" evidence="1">
    <location>
        <begin position="18"/>
        <end position="152"/>
    </location>
</feature>